<keyword evidence="1" id="KW-0131">Cell cycle</keyword>
<dbReference type="EMBL" id="QKYU01000011">
    <property type="protein sequence ID" value="PZW45605.1"/>
    <property type="molecule type" value="Genomic_DNA"/>
</dbReference>
<keyword evidence="2" id="KW-1185">Reference proteome</keyword>
<dbReference type="GO" id="GO:0051301">
    <property type="term" value="P:cell division"/>
    <property type="evidence" value="ECO:0007669"/>
    <property type="project" value="UniProtKB-KW"/>
</dbReference>
<dbReference type="Proteomes" id="UP000249688">
    <property type="component" value="Unassembled WGS sequence"/>
</dbReference>
<keyword evidence="1" id="KW-0132">Cell division</keyword>
<dbReference type="AlphaFoldDB" id="A0A2W7J3L2"/>
<reference evidence="1 2" key="1">
    <citation type="submission" date="2018-06" db="EMBL/GenBank/DDBJ databases">
        <title>Genomic Encyclopedia of Archaeal and Bacterial Type Strains, Phase II (KMG-II): from individual species to whole genera.</title>
        <authorList>
            <person name="Goeker M."/>
        </authorList>
    </citation>
    <scope>NUCLEOTIDE SEQUENCE [LARGE SCALE GENOMIC DNA]</scope>
    <source>
        <strain evidence="1 2">DSM 24525</strain>
    </source>
</reference>
<proteinExistence type="predicted"/>
<sequence length="105" mass="11886">MRRFMMRAVRLLTLPLFGLAIGGFFVWHTFNGARGLDAREARMAEIVTARGWLADAQAEQDTLERRVAGFRGDRIDADQLDERARTLLNYVRPDEIVVPLRPSGG</sequence>
<comment type="caution">
    <text evidence="1">The sequence shown here is derived from an EMBL/GenBank/DDBJ whole genome shotgun (WGS) entry which is preliminary data.</text>
</comment>
<evidence type="ECO:0000313" key="1">
    <source>
        <dbReference type="EMBL" id="PZW45605.1"/>
    </source>
</evidence>
<accession>A0A2W7J3L2</accession>
<dbReference type="InterPro" id="IPR007060">
    <property type="entry name" value="FtsL/DivIC"/>
</dbReference>
<gene>
    <name evidence="1" type="ORF">C8P66_11119</name>
</gene>
<name>A0A2W7J3L2_9PROT</name>
<dbReference type="OrthoDB" id="9815600at2"/>
<protein>
    <submittedName>
        <fullName evidence="1">Cell division protein FtsB</fullName>
    </submittedName>
</protein>
<organism evidence="1 2">
    <name type="scientific">Humitalea rosea</name>
    <dbReference type="NCBI Taxonomy" id="990373"/>
    <lineage>
        <taxon>Bacteria</taxon>
        <taxon>Pseudomonadati</taxon>
        <taxon>Pseudomonadota</taxon>
        <taxon>Alphaproteobacteria</taxon>
        <taxon>Acetobacterales</taxon>
        <taxon>Roseomonadaceae</taxon>
        <taxon>Humitalea</taxon>
    </lineage>
</organism>
<evidence type="ECO:0000313" key="2">
    <source>
        <dbReference type="Proteomes" id="UP000249688"/>
    </source>
</evidence>
<dbReference type="Pfam" id="PF04977">
    <property type="entry name" value="DivIC"/>
    <property type="match status" value="1"/>
</dbReference>
<dbReference type="RefSeq" id="WP_111398404.1">
    <property type="nucleotide sequence ID" value="NZ_QKYU01000011.1"/>
</dbReference>